<sequence>KIMNNVIKAYRDVGIIHGDLNEYNVILNPSDRKVYIIDWPQWIPRNHVLARKLLLRDIKYIGKFFKKKYGYQPIYPDII</sequence>
<evidence type="ECO:0000256" key="7">
    <source>
        <dbReference type="ARBA" id="ARBA00047899"/>
    </source>
</evidence>
<keyword evidence="6" id="KW-0067">ATP-binding</keyword>
<dbReference type="EMBL" id="DRBS01000397">
    <property type="protein sequence ID" value="HDD45319.1"/>
    <property type="molecule type" value="Genomic_DNA"/>
</dbReference>
<dbReference type="GO" id="GO:0030688">
    <property type="term" value="C:preribosome, small subunit precursor"/>
    <property type="evidence" value="ECO:0007669"/>
    <property type="project" value="TreeGrafter"/>
</dbReference>
<dbReference type="GO" id="GO:0005829">
    <property type="term" value="C:cytosol"/>
    <property type="evidence" value="ECO:0007669"/>
    <property type="project" value="TreeGrafter"/>
</dbReference>
<evidence type="ECO:0000256" key="6">
    <source>
        <dbReference type="ARBA" id="ARBA00022840"/>
    </source>
</evidence>
<name>A0A7C0U430_DESA2</name>
<comment type="catalytic activity">
    <reaction evidence="8">
        <text>L-seryl-[protein] + ATP = O-phospho-L-seryl-[protein] + ADP + H(+)</text>
        <dbReference type="Rhea" id="RHEA:17989"/>
        <dbReference type="Rhea" id="RHEA-COMP:9863"/>
        <dbReference type="Rhea" id="RHEA-COMP:11604"/>
        <dbReference type="ChEBI" id="CHEBI:15378"/>
        <dbReference type="ChEBI" id="CHEBI:29999"/>
        <dbReference type="ChEBI" id="CHEBI:30616"/>
        <dbReference type="ChEBI" id="CHEBI:83421"/>
        <dbReference type="ChEBI" id="CHEBI:456216"/>
        <dbReference type="EC" id="2.7.11.1"/>
    </reaction>
</comment>
<feature type="non-terminal residue" evidence="10">
    <location>
        <position position="1"/>
    </location>
</feature>
<dbReference type="GO" id="GO:0004674">
    <property type="term" value="F:protein serine/threonine kinase activity"/>
    <property type="evidence" value="ECO:0007669"/>
    <property type="project" value="UniProtKB-KW"/>
</dbReference>
<dbReference type="InterPro" id="IPR018935">
    <property type="entry name" value="RIO_kinase_CS"/>
</dbReference>
<evidence type="ECO:0000313" key="10">
    <source>
        <dbReference type="EMBL" id="HDD45319.1"/>
    </source>
</evidence>
<dbReference type="Gene3D" id="1.10.510.10">
    <property type="entry name" value="Transferase(Phosphotransferase) domain 1"/>
    <property type="match status" value="1"/>
</dbReference>
<organism evidence="10">
    <name type="scientific">Desulfofervidus auxilii</name>
    <dbReference type="NCBI Taxonomy" id="1621989"/>
    <lineage>
        <taxon>Bacteria</taxon>
        <taxon>Pseudomonadati</taxon>
        <taxon>Thermodesulfobacteriota</taxon>
        <taxon>Candidatus Desulfofervidia</taxon>
        <taxon>Candidatus Desulfofervidales</taxon>
        <taxon>Candidatus Desulfofervidaceae</taxon>
        <taxon>Candidatus Desulfofervidus</taxon>
    </lineage>
</organism>
<dbReference type="InterPro" id="IPR011009">
    <property type="entry name" value="Kinase-like_dom_sf"/>
</dbReference>
<dbReference type="PROSITE" id="PS01245">
    <property type="entry name" value="RIO1"/>
    <property type="match status" value="1"/>
</dbReference>
<accession>A0A7C0U430</accession>
<keyword evidence="5 10" id="KW-0418">Kinase</keyword>
<dbReference type="PANTHER" id="PTHR45852">
    <property type="entry name" value="SER/THR-PROTEIN KINASE RIO2"/>
    <property type="match status" value="1"/>
</dbReference>
<feature type="domain" description="RIO-type" evidence="9">
    <location>
        <begin position="1"/>
        <end position="71"/>
    </location>
</feature>
<dbReference type="AlphaFoldDB" id="A0A7C0U430"/>
<keyword evidence="2 10" id="KW-0723">Serine/threonine-protein kinase</keyword>
<proteinExistence type="predicted"/>
<evidence type="ECO:0000256" key="8">
    <source>
        <dbReference type="ARBA" id="ARBA00048679"/>
    </source>
</evidence>
<protein>
    <recommendedName>
        <fullName evidence="1">non-specific serine/threonine protein kinase</fullName>
        <ecNumber evidence="1">2.7.11.1</ecNumber>
    </recommendedName>
</protein>
<comment type="caution">
    <text evidence="10">The sequence shown here is derived from an EMBL/GenBank/DDBJ whole genome shotgun (WGS) entry which is preliminary data.</text>
</comment>
<keyword evidence="4" id="KW-0547">Nucleotide-binding</keyword>
<evidence type="ECO:0000256" key="1">
    <source>
        <dbReference type="ARBA" id="ARBA00012513"/>
    </source>
</evidence>
<dbReference type="Proteomes" id="UP000886289">
    <property type="component" value="Unassembled WGS sequence"/>
</dbReference>
<comment type="catalytic activity">
    <reaction evidence="7">
        <text>L-threonyl-[protein] + ATP = O-phospho-L-threonyl-[protein] + ADP + H(+)</text>
        <dbReference type="Rhea" id="RHEA:46608"/>
        <dbReference type="Rhea" id="RHEA-COMP:11060"/>
        <dbReference type="Rhea" id="RHEA-COMP:11605"/>
        <dbReference type="ChEBI" id="CHEBI:15378"/>
        <dbReference type="ChEBI" id="CHEBI:30013"/>
        <dbReference type="ChEBI" id="CHEBI:30616"/>
        <dbReference type="ChEBI" id="CHEBI:61977"/>
        <dbReference type="ChEBI" id="CHEBI:456216"/>
        <dbReference type="EC" id="2.7.11.1"/>
    </reaction>
</comment>
<evidence type="ECO:0000256" key="4">
    <source>
        <dbReference type="ARBA" id="ARBA00022741"/>
    </source>
</evidence>
<dbReference type="EC" id="2.7.11.1" evidence="1"/>
<gene>
    <name evidence="10" type="ORF">ENG63_10760</name>
</gene>
<dbReference type="Pfam" id="PF01163">
    <property type="entry name" value="RIO1"/>
    <property type="match status" value="1"/>
</dbReference>
<dbReference type="InterPro" id="IPR018934">
    <property type="entry name" value="RIO_dom"/>
</dbReference>
<evidence type="ECO:0000256" key="5">
    <source>
        <dbReference type="ARBA" id="ARBA00022777"/>
    </source>
</evidence>
<reference evidence="10" key="1">
    <citation type="journal article" date="2020" name="mSystems">
        <title>Genome- and Community-Level Interaction Insights into Carbon Utilization and Element Cycling Functions of Hydrothermarchaeota in Hydrothermal Sediment.</title>
        <authorList>
            <person name="Zhou Z."/>
            <person name="Liu Y."/>
            <person name="Xu W."/>
            <person name="Pan J."/>
            <person name="Luo Z.H."/>
            <person name="Li M."/>
        </authorList>
    </citation>
    <scope>NUCLEOTIDE SEQUENCE [LARGE SCALE GENOMIC DNA]</scope>
    <source>
        <strain evidence="10">HyVt-233</strain>
    </source>
</reference>
<dbReference type="GO" id="GO:0030490">
    <property type="term" value="P:maturation of SSU-rRNA"/>
    <property type="evidence" value="ECO:0007669"/>
    <property type="project" value="TreeGrafter"/>
</dbReference>
<evidence type="ECO:0000259" key="9">
    <source>
        <dbReference type="Pfam" id="PF01163"/>
    </source>
</evidence>
<dbReference type="SUPFAM" id="SSF56112">
    <property type="entry name" value="Protein kinase-like (PK-like)"/>
    <property type="match status" value="1"/>
</dbReference>
<keyword evidence="3" id="KW-0808">Transferase</keyword>
<evidence type="ECO:0000256" key="2">
    <source>
        <dbReference type="ARBA" id="ARBA00022527"/>
    </source>
</evidence>
<dbReference type="PANTHER" id="PTHR45852:SF1">
    <property type="entry name" value="SERINE_THREONINE-PROTEIN KINASE RIO2"/>
    <property type="match status" value="1"/>
</dbReference>
<evidence type="ECO:0000256" key="3">
    <source>
        <dbReference type="ARBA" id="ARBA00022679"/>
    </source>
</evidence>
<dbReference type="GO" id="GO:0005524">
    <property type="term" value="F:ATP binding"/>
    <property type="evidence" value="ECO:0007669"/>
    <property type="project" value="UniProtKB-KW"/>
</dbReference>